<dbReference type="Gene3D" id="3.40.50.300">
    <property type="entry name" value="P-loop containing nucleotide triphosphate hydrolases"/>
    <property type="match status" value="2"/>
</dbReference>
<keyword evidence="4" id="KW-0410">Iron transport</keyword>
<organism evidence="9">
    <name type="scientific">Corynebacterium glutamicum (strain R)</name>
    <dbReference type="NCBI Taxonomy" id="340322"/>
    <lineage>
        <taxon>Bacteria</taxon>
        <taxon>Bacillati</taxon>
        <taxon>Actinomycetota</taxon>
        <taxon>Actinomycetes</taxon>
        <taxon>Mycobacteriales</taxon>
        <taxon>Corynebacteriaceae</taxon>
        <taxon>Corynebacterium</taxon>
    </lineage>
</organism>
<evidence type="ECO:0000256" key="6">
    <source>
        <dbReference type="ARBA" id="ARBA00023065"/>
    </source>
</evidence>
<dbReference type="InterPro" id="IPR027417">
    <property type="entry name" value="P-loop_NTPase"/>
</dbReference>
<reference evidence="9" key="1">
    <citation type="journal article" date="2007" name="Microbiology">
        <title>Comparative analysis of the Corynebacterium glutamicum group and complete genome sequence of strain R.</title>
        <authorList>
            <person name="Yukawa H."/>
            <person name="Omumasaba C.A."/>
            <person name="Nonaka H."/>
            <person name="Kos P."/>
            <person name="Okai N."/>
            <person name="Suzuki N."/>
            <person name="Suda M."/>
            <person name="Tsuge Y."/>
            <person name="Watanabe J."/>
            <person name="Ikeda Y."/>
            <person name="Vertes A.A."/>
            <person name="Inui M."/>
        </authorList>
    </citation>
    <scope>NUCLEOTIDE SEQUENCE</scope>
    <source>
        <strain evidence="9">R</strain>
    </source>
</reference>
<dbReference type="InterPro" id="IPR003593">
    <property type="entry name" value="AAA+_ATPase"/>
</dbReference>
<evidence type="ECO:0000256" key="5">
    <source>
        <dbReference type="ARBA" id="ARBA00023004"/>
    </source>
</evidence>
<accession>A0AB72VDY5</accession>
<dbReference type="InterPro" id="IPR038729">
    <property type="entry name" value="Rad50/SbcC_AAA"/>
</dbReference>
<keyword evidence="2" id="KW-0813">Transport</keyword>
<dbReference type="PANTHER" id="PTHR42771">
    <property type="entry name" value="IRON(3+)-HYDROXAMATE IMPORT ATP-BINDING PROTEIN FHUC"/>
    <property type="match status" value="1"/>
</dbReference>
<dbReference type="PANTHER" id="PTHR42771:SF2">
    <property type="entry name" value="IRON(3+)-HYDROXAMATE IMPORT ATP-BINDING PROTEIN FHUC"/>
    <property type="match status" value="1"/>
</dbReference>
<dbReference type="EMBL" id="AP009044">
    <property type="protein sequence ID" value="BAF55728.1"/>
    <property type="molecule type" value="Genomic_DNA"/>
</dbReference>
<dbReference type="GO" id="GO:0005524">
    <property type="term" value="F:ATP binding"/>
    <property type="evidence" value="ECO:0007669"/>
    <property type="project" value="InterPro"/>
</dbReference>
<comment type="subcellular location">
    <subcellularLocation>
        <location evidence="1">Cell membrane</location>
        <topology evidence="1">Peripheral membrane protein</topology>
    </subcellularLocation>
</comment>
<dbReference type="SUPFAM" id="SSF52540">
    <property type="entry name" value="P-loop containing nucleoside triphosphate hydrolases"/>
    <property type="match status" value="1"/>
</dbReference>
<dbReference type="AlphaFoldDB" id="A0AB72VDY5"/>
<dbReference type="GO" id="GO:0006826">
    <property type="term" value="P:iron ion transport"/>
    <property type="evidence" value="ECO:0007669"/>
    <property type="project" value="UniProtKB-KW"/>
</dbReference>
<dbReference type="SMART" id="SM00382">
    <property type="entry name" value="AAA"/>
    <property type="match status" value="1"/>
</dbReference>
<evidence type="ECO:0000256" key="2">
    <source>
        <dbReference type="ARBA" id="ARBA00022448"/>
    </source>
</evidence>
<evidence type="ECO:0000259" key="8">
    <source>
        <dbReference type="SMART" id="SM00382"/>
    </source>
</evidence>
<dbReference type="GO" id="GO:0006302">
    <property type="term" value="P:double-strand break repair"/>
    <property type="evidence" value="ECO:0007669"/>
    <property type="project" value="InterPro"/>
</dbReference>
<keyword evidence="6" id="KW-0406">Ion transport</keyword>
<dbReference type="Pfam" id="PF13304">
    <property type="entry name" value="AAA_21"/>
    <property type="match status" value="1"/>
</dbReference>
<dbReference type="GO" id="GO:0016887">
    <property type="term" value="F:ATP hydrolysis activity"/>
    <property type="evidence" value="ECO:0007669"/>
    <property type="project" value="InterPro"/>
</dbReference>
<dbReference type="GO" id="GO:0005886">
    <property type="term" value="C:plasma membrane"/>
    <property type="evidence" value="ECO:0007669"/>
    <property type="project" value="UniProtKB-SubCell"/>
</dbReference>
<feature type="domain" description="AAA+ ATPase" evidence="8">
    <location>
        <begin position="45"/>
        <end position="213"/>
    </location>
</feature>
<keyword evidence="7" id="KW-0472">Membrane</keyword>
<dbReference type="InterPro" id="IPR051535">
    <property type="entry name" value="Siderophore_ABC-ATPase"/>
</dbReference>
<evidence type="ECO:0000256" key="4">
    <source>
        <dbReference type="ARBA" id="ARBA00022496"/>
    </source>
</evidence>
<proteinExistence type="predicted"/>
<evidence type="ECO:0000256" key="3">
    <source>
        <dbReference type="ARBA" id="ARBA00022475"/>
    </source>
</evidence>
<keyword evidence="5" id="KW-0408">Iron</keyword>
<protein>
    <recommendedName>
        <fullName evidence="8">AAA+ ATPase domain-containing protein</fullName>
    </recommendedName>
</protein>
<evidence type="ECO:0000256" key="7">
    <source>
        <dbReference type="ARBA" id="ARBA00023136"/>
    </source>
</evidence>
<sequence length="249" mass="27384">MGFCLGWGVMFLTKVSLLDHPESLPGYLSSLAIVEYLHEQPLEFRAPITVITGENGVGKSTLVEALAVGMRLNPSGGSRHANFGREGDIVSSLHQSLKLVRRENPRDAFFFRGETMYNVASYYEELMGEKNMHDLHKMSHGESVFAVIDRRFHNQGFFVLDEPEAGLSMLRQLELLGKLGNLTRGGAQIIMATHSPILLAIPGAEILEITSSGVAKVNFEEAGAVRAAREFVEDPRGTAAFLTAEEDHQ</sequence>
<evidence type="ECO:0000313" key="9">
    <source>
        <dbReference type="EMBL" id="BAF55728.1"/>
    </source>
</evidence>
<gene>
    <name evidence="9" type="ordered locus">cgR_2712</name>
</gene>
<evidence type="ECO:0000256" key="1">
    <source>
        <dbReference type="ARBA" id="ARBA00004202"/>
    </source>
</evidence>
<dbReference type="KEGG" id="cgt:cgR_2712"/>
<dbReference type="CDD" id="cd00267">
    <property type="entry name" value="ABC_ATPase"/>
    <property type="match status" value="1"/>
</dbReference>
<dbReference type="Proteomes" id="UP000006698">
    <property type="component" value="Chromosome"/>
</dbReference>
<keyword evidence="3" id="KW-1003">Cell membrane</keyword>
<name>A0AB72VDY5_CORGB</name>
<dbReference type="Pfam" id="PF13476">
    <property type="entry name" value="AAA_23"/>
    <property type="match status" value="1"/>
</dbReference>
<dbReference type="InterPro" id="IPR003959">
    <property type="entry name" value="ATPase_AAA_core"/>
</dbReference>